<keyword evidence="5" id="KW-0119">Carbohydrate metabolism</keyword>
<evidence type="ECO:0000313" key="7">
    <source>
        <dbReference type="Proteomes" id="UP000480178"/>
    </source>
</evidence>
<dbReference type="CDD" id="cd00452">
    <property type="entry name" value="KDPG_aldolase"/>
    <property type="match status" value="1"/>
</dbReference>
<dbReference type="AlphaFoldDB" id="A0A6C0GV81"/>
<dbReference type="InterPro" id="IPR013785">
    <property type="entry name" value="Aldolase_TIM"/>
</dbReference>
<evidence type="ECO:0000256" key="4">
    <source>
        <dbReference type="ARBA" id="ARBA00023239"/>
    </source>
</evidence>
<proteinExistence type="inferred from homology"/>
<reference evidence="6 7" key="1">
    <citation type="submission" date="2020-01" db="EMBL/GenBank/DDBJ databases">
        <authorList>
            <person name="Kim M.K."/>
        </authorList>
    </citation>
    <scope>NUCLEOTIDE SEQUENCE [LARGE SCALE GENOMIC DNA]</scope>
    <source>
        <strain evidence="6 7">172606-1</strain>
    </source>
</reference>
<dbReference type="InterPro" id="IPR000887">
    <property type="entry name" value="Aldlse_KDPG_KHG"/>
</dbReference>
<sequence length="218" mass="23831">MNDMPFSWELFHQKPIIGILRSIPGDIIQQIIPLYIQAGFTTIEITMNTAGAEQLIQETAEAYGTTLNVGAGTVCNEKDLANALHAGASFIVTPILNESVIRTCVENRIPIFPGAYTPTEIYTAWNLGASMVKVFPANRLGPEYIQEVKAPLSQIKLVPTGGVTVNNFTDFFKAGADGVGMGSQLFNKTLLASRDWDGLLTHFKSVHLAYEQLQNKQS</sequence>
<dbReference type="SUPFAM" id="SSF51569">
    <property type="entry name" value="Aldolase"/>
    <property type="match status" value="1"/>
</dbReference>
<dbReference type="NCBIfam" id="TIGR01182">
    <property type="entry name" value="eda"/>
    <property type="match status" value="1"/>
</dbReference>
<evidence type="ECO:0000256" key="1">
    <source>
        <dbReference type="ARBA" id="ARBA00004761"/>
    </source>
</evidence>
<keyword evidence="4" id="KW-0456">Lyase</keyword>
<comment type="subunit">
    <text evidence="3">Homotrimer.</text>
</comment>
<comment type="similarity">
    <text evidence="2">Belongs to the KHG/KDPG aldolase family.</text>
</comment>
<comment type="pathway">
    <text evidence="1">Carbohydrate acid metabolism.</text>
</comment>
<organism evidence="6 7">
    <name type="scientific">Rhodocytophaga rosea</name>
    <dbReference type="NCBI Taxonomy" id="2704465"/>
    <lineage>
        <taxon>Bacteria</taxon>
        <taxon>Pseudomonadati</taxon>
        <taxon>Bacteroidota</taxon>
        <taxon>Cytophagia</taxon>
        <taxon>Cytophagales</taxon>
        <taxon>Rhodocytophagaceae</taxon>
        <taxon>Rhodocytophaga</taxon>
    </lineage>
</organism>
<dbReference type="GO" id="GO:0016829">
    <property type="term" value="F:lyase activity"/>
    <property type="evidence" value="ECO:0007669"/>
    <property type="project" value="UniProtKB-KW"/>
</dbReference>
<dbReference type="KEGG" id="rhoz:GXP67_23180"/>
<dbReference type="PANTHER" id="PTHR30246">
    <property type="entry name" value="2-KETO-3-DEOXY-6-PHOSPHOGLUCONATE ALDOLASE"/>
    <property type="match status" value="1"/>
</dbReference>
<dbReference type="Gene3D" id="3.20.20.70">
    <property type="entry name" value="Aldolase class I"/>
    <property type="match status" value="1"/>
</dbReference>
<protein>
    <submittedName>
        <fullName evidence="6">Bifunctional 4-hydroxy-2-oxoglutarate aldolase/2-dehydro-3-deoxy-phosphogluconate aldolase</fullName>
    </submittedName>
</protein>
<gene>
    <name evidence="6" type="ORF">GXP67_23180</name>
</gene>
<dbReference type="PANTHER" id="PTHR30246:SF1">
    <property type="entry name" value="2-DEHYDRO-3-DEOXY-6-PHOSPHOGALACTONATE ALDOLASE-RELATED"/>
    <property type="match status" value="1"/>
</dbReference>
<keyword evidence="7" id="KW-1185">Reference proteome</keyword>
<name>A0A6C0GV81_9BACT</name>
<evidence type="ECO:0000256" key="3">
    <source>
        <dbReference type="ARBA" id="ARBA00011233"/>
    </source>
</evidence>
<accession>A0A6C0GV81</accession>
<dbReference type="Proteomes" id="UP000480178">
    <property type="component" value="Chromosome"/>
</dbReference>
<dbReference type="EMBL" id="CP048222">
    <property type="protein sequence ID" value="QHT72141.1"/>
    <property type="molecule type" value="Genomic_DNA"/>
</dbReference>
<evidence type="ECO:0000313" key="6">
    <source>
        <dbReference type="EMBL" id="QHT72141.1"/>
    </source>
</evidence>
<dbReference type="Pfam" id="PF01081">
    <property type="entry name" value="Aldolase"/>
    <property type="match status" value="1"/>
</dbReference>
<evidence type="ECO:0000256" key="5">
    <source>
        <dbReference type="ARBA" id="ARBA00023277"/>
    </source>
</evidence>
<evidence type="ECO:0000256" key="2">
    <source>
        <dbReference type="ARBA" id="ARBA00006906"/>
    </source>
</evidence>